<keyword evidence="2" id="KW-1185">Reference proteome</keyword>
<evidence type="ECO:0000313" key="1">
    <source>
        <dbReference type="EMBL" id="KAL3611555.1"/>
    </source>
</evidence>
<proteinExistence type="predicted"/>
<gene>
    <name evidence="1" type="ORF">D5086_002575</name>
</gene>
<dbReference type="Proteomes" id="UP000309997">
    <property type="component" value="Unassembled WGS sequence"/>
</dbReference>
<protein>
    <submittedName>
        <fullName evidence="1">Uncharacterized protein</fullName>
    </submittedName>
</protein>
<comment type="caution">
    <text evidence="1">The sequence shown here is derived from an EMBL/GenBank/DDBJ whole genome shotgun (WGS) entry which is preliminary data.</text>
</comment>
<accession>A0ACC4D231</accession>
<name>A0ACC4D231_POPAL</name>
<reference evidence="1 2" key="1">
    <citation type="journal article" date="2024" name="Plant Biotechnol. J.">
        <title>Genome and CRISPR/Cas9 system of a widespread forest tree (Populus alba) in the world.</title>
        <authorList>
            <person name="Liu Y.J."/>
            <person name="Jiang P.F."/>
            <person name="Han X.M."/>
            <person name="Li X.Y."/>
            <person name="Wang H.M."/>
            <person name="Wang Y.J."/>
            <person name="Wang X.X."/>
            <person name="Zeng Q.Y."/>
        </authorList>
    </citation>
    <scope>NUCLEOTIDE SEQUENCE [LARGE SCALE GENOMIC DNA]</scope>
    <source>
        <strain evidence="2">cv. PAL-ZL1</strain>
    </source>
</reference>
<sequence length="120" mass="13274">MARKSSKIRMKGKTCIELLTPGVLPKISEPLPPVPATVSAGCDVQQTMQFKQTSPGGTGVDRATIRNQNVVLEVLWHRKAQEERKAKDELRSEAIELQNWRNPRPAEAASPTNISESKVD</sequence>
<evidence type="ECO:0000313" key="2">
    <source>
        <dbReference type="Proteomes" id="UP000309997"/>
    </source>
</evidence>
<organism evidence="1 2">
    <name type="scientific">Populus alba</name>
    <name type="common">White poplar</name>
    <dbReference type="NCBI Taxonomy" id="43335"/>
    <lineage>
        <taxon>Eukaryota</taxon>
        <taxon>Viridiplantae</taxon>
        <taxon>Streptophyta</taxon>
        <taxon>Embryophyta</taxon>
        <taxon>Tracheophyta</taxon>
        <taxon>Spermatophyta</taxon>
        <taxon>Magnoliopsida</taxon>
        <taxon>eudicotyledons</taxon>
        <taxon>Gunneridae</taxon>
        <taxon>Pentapetalae</taxon>
        <taxon>rosids</taxon>
        <taxon>fabids</taxon>
        <taxon>Malpighiales</taxon>
        <taxon>Salicaceae</taxon>
        <taxon>Saliceae</taxon>
        <taxon>Populus</taxon>
    </lineage>
</organism>
<dbReference type="EMBL" id="RCHU02000001">
    <property type="protein sequence ID" value="KAL3611555.1"/>
    <property type="molecule type" value="Genomic_DNA"/>
</dbReference>